<feature type="domain" description="AGC-kinase C-terminal" evidence="23">
    <location>
        <begin position="616"/>
        <end position="687"/>
    </location>
</feature>
<dbReference type="InterPro" id="IPR046349">
    <property type="entry name" value="C1-like_sf"/>
</dbReference>
<dbReference type="EMBL" id="CAJOBP010000901">
    <property type="protein sequence ID" value="CAF4233352.1"/>
    <property type="molecule type" value="Genomic_DNA"/>
</dbReference>
<evidence type="ECO:0000259" key="23">
    <source>
        <dbReference type="PROSITE" id="PS51285"/>
    </source>
</evidence>
<organism evidence="26 28">
    <name type="scientific">Rotaria socialis</name>
    <dbReference type="NCBI Taxonomy" id="392032"/>
    <lineage>
        <taxon>Eukaryota</taxon>
        <taxon>Metazoa</taxon>
        <taxon>Spiralia</taxon>
        <taxon>Gnathifera</taxon>
        <taxon>Rotifera</taxon>
        <taxon>Eurotatoria</taxon>
        <taxon>Bdelloidea</taxon>
        <taxon>Philodinida</taxon>
        <taxon>Philodinidae</taxon>
        <taxon>Rotaria</taxon>
    </lineage>
</organism>
<keyword evidence="9" id="KW-0863">Zinc-finger</keyword>
<dbReference type="FunFam" id="1.10.510.10:FF:000126">
    <property type="entry name" value="Protein kinase C epsilon"/>
    <property type="match status" value="1"/>
</dbReference>
<evidence type="ECO:0000256" key="19">
    <source>
        <dbReference type="SAM" id="MobiDB-lite"/>
    </source>
</evidence>
<dbReference type="GO" id="GO:0004697">
    <property type="term" value="F:diacylglycerol-dependent serine/threonine kinase activity"/>
    <property type="evidence" value="ECO:0007669"/>
    <property type="project" value="UniProtKB-EC"/>
</dbReference>
<keyword evidence="11" id="KW-0862">Zinc</keyword>
<keyword evidence="6" id="KW-0479">Metal-binding</keyword>
<dbReference type="Proteomes" id="UP000663872">
    <property type="component" value="Unassembled WGS sequence"/>
</dbReference>
<feature type="domain" description="Phorbol-ester/DAG-type" evidence="22">
    <location>
        <begin position="164"/>
        <end position="215"/>
    </location>
</feature>
<dbReference type="SMART" id="SM00220">
    <property type="entry name" value="S_TKc"/>
    <property type="match status" value="1"/>
</dbReference>
<dbReference type="OrthoDB" id="63267at2759"/>
<evidence type="ECO:0000256" key="3">
    <source>
        <dbReference type="ARBA" id="ARBA00022527"/>
    </source>
</evidence>
<dbReference type="SMART" id="SM00239">
    <property type="entry name" value="C2"/>
    <property type="match status" value="1"/>
</dbReference>
<dbReference type="PROSITE" id="PS00108">
    <property type="entry name" value="PROTEIN_KINASE_ST"/>
    <property type="match status" value="1"/>
</dbReference>
<dbReference type="Pfam" id="PF00433">
    <property type="entry name" value="Pkinase_C"/>
    <property type="match status" value="1"/>
</dbReference>
<dbReference type="PROSITE" id="PS00107">
    <property type="entry name" value="PROTEIN_KINASE_ATP"/>
    <property type="match status" value="1"/>
</dbReference>
<keyword evidence="3" id="KW-0723">Serine/threonine-protein kinase</keyword>
<dbReference type="FunFam" id="3.30.60.20:FF:000003">
    <property type="entry name" value="Protein kinase C delta"/>
    <property type="match status" value="1"/>
</dbReference>
<dbReference type="GO" id="GO:0008270">
    <property type="term" value="F:zinc ion binding"/>
    <property type="evidence" value="ECO:0007669"/>
    <property type="project" value="UniProtKB-KW"/>
</dbReference>
<dbReference type="Gene3D" id="2.60.40.150">
    <property type="entry name" value="C2 domain"/>
    <property type="match status" value="1"/>
</dbReference>
<dbReference type="InterPro" id="IPR000961">
    <property type="entry name" value="AGC-kinase_C"/>
</dbReference>
<dbReference type="EMBL" id="CAJNXB010000110">
    <property type="protein sequence ID" value="CAF3021720.1"/>
    <property type="molecule type" value="Genomic_DNA"/>
</dbReference>
<dbReference type="PANTHER" id="PTHR24351">
    <property type="entry name" value="RIBOSOMAL PROTEIN S6 KINASE"/>
    <property type="match status" value="1"/>
</dbReference>
<keyword evidence="29" id="KW-1185">Reference proteome</keyword>
<evidence type="ECO:0000256" key="1">
    <source>
        <dbReference type="ARBA" id="ARBA00005490"/>
    </source>
</evidence>
<evidence type="ECO:0000313" key="24">
    <source>
        <dbReference type="EMBL" id="CAF3021720.1"/>
    </source>
</evidence>
<dbReference type="InterPro" id="IPR017441">
    <property type="entry name" value="Protein_kinase_ATP_BS"/>
</dbReference>
<feature type="domain" description="C2" evidence="20">
    <location>
        <begin position="1"/>
        <end position="113"/>
    </location>
</feature>
<feature type="compositionally biased region" description="Polar residues" evidence="19">
    <location>
        <begin position="797"/>
        <end position="811"/>
    </location>
</feature>
<evidence type="ECO:0000313" key="25">
    <source>
        <dbReference type="EMBL" id="CAF3366290.1"/>
    </source>
</evidence>
<dbReference type="InterPro" id="IPR000008">
    <property type="entry name" value="C2_dom"/>
</dbReference>
<dbReference type="SMART" id="SM00109">
    <property type="entry name" value="C1"/>
    <property type="match status" value="2"/>
</dbReference>
<dbReference type="InterPro" id="IPR000719">
    <property type="entry name" value="Prot_kinase_dom"/>
</dbReference>
<dbReference type="InterPro" id="IPR011009">
    <property type="entry name" value="Kinase-like_dom_sf"/>
</dbReference>
<dbReference type="EMBL" id="CAJNYD010001863">
    <property type="protein sequence ID" value="CAF3371566.1"/>
    <property type="molecule type" value="Genomic_DNA"/>
</dbReference>
<dbReference type="AlphaFoldDB" id="A0A817XS51"/>
<evidence type="ECO:0000256" key="6">
    <source>
        <dbReference type="ARBA" id="ARBA00022723"/>
    </source>
</evidence>
<comment type="caution">
    <text evidence="26">The sequence shown here is derived from an EMBL/GenBank/DDBJ whole genome shotgun (WGS) entry which is preliminary data.</text>
</comment>
<keyword evidence="8 17" id="KW-0547">Nucleotide-binding</keyword>
<evidence type="ECO:0000256" key="7">
    <source>
        <dbReference type="ARBA" id="ARBA00022737"/>
    </source>
</evidence>
<evidence type="ECO:0000259" key="21">
    <source>
        <dbReference type="PROSITE" id="PS50011"/>
    </source>
</evidence>
<dbReference type="PIRSF" id="PIRSF000551">
    <property type="entry name" value="PKC_delta"/>
    <property type="match status" value="1"/>
</dbReference>
<feature type="domain" description="Protein kinase" evidence="21">
    <location>
        <begin position="354"/>
        <end position="614"/>
    </location>
</feature>
<evidence type="ECO:0000256" key="8">
    <source>
        <dbReference type="ARBA" id="ARBA00022741"/>
    </source>
</evidence>
<evidence type="ECO:0000313" key="29">
    <source>
        <dbReference type="Proteomes" id="UP000663873"/>
    </source>
</evidence>
<feature type="compositionally biased region" description="Low complexity" evidence="19">
    <location>
        <begin position="316"/>
        <end position="327"/>
    </location>
</feature>
<evidence type="ECO:0000256" key="17">
    <source>
        <dbReference type="PIRSR" id="PIRSR000551-51"/>
    </source>
</evidence>
<proteinExistence type="inferred from homology"/>
<dbReference type="PROSITE" id="PS50011">
    <property type="entry name" value="PROTEIN_KINASE_DOM"/>
    <property type="match status" value="1"/>
</dbReference>
<dbReference type="FunFam" id="3.30.200.20:FF:000080">
    <property type="entry name" value="Protein kinase C"/>
    <property type="match status" value="1"/>
</dbReference>
<evidence type="ECO:0000256" key="16">
    <source>
        <dbReference type="PIRSR" id="PIRSR000551-50"/>
    </source>
</evidence>
<keyword evidence="4" id="KW-0597">Phosphoprotein</keyword>
<dbReference type="InterPro" id="IPR035892">
    <property type="entry name" value="C2_domain_sf"/>
</dbReference>
<keyword evidence="7" id="KW-0677">Repeat</keyword>
<evidence type="ECO:0000256" key="12">
    <source>
        <dbReference type="ARBA" id="ARBA00022840"/>
    </source>
</evidence>
<dbReference type="Gene3D" id="3.30.60.20">
    <property type="match status" value="2"/>
</dbReference>
<dbReference type="Pfam" id="PF00168">
    <property type="entry name" value="C2"/>
    <property type="match status" value="1"/>
</dbReference>
<dbReference type="CDD" id="cd20838">
    <property type="entry name" value="C1_nPKC_epsilon-like_rpt2"/>
    <property type="match status" value="1"/>
</dbReference>
<evidence type="ECO:0000256" key="13">
    <source>
        <dbReference type="ARBA" id="ARBA00047272"/>
    </source>
</evidence>
<dbReference type="Proteomes" id="UP000663825">
    <property type="component" value="Unassembled WGS sequence"/>
</dbReference>
<dbReference type="Proteomes" id="UP000663873">
    <property type="component" value="Unassembled WGS sequence"/>
</dbReference>
<dbReference type="PROSITE" id="PS50004">
    <property type="entry name" value="C2"/>
    <property type="match status" value="1"/>
</dbReference>
<feature type="region of interest" description="Disordered" evidence="19">
    <location>
        <begin position="770"/>
        <end position="811"/>
    </location>
</feature>
<name>A0A817XS51_9BILA</name>
<sequence length="811" mass="92283">MVVFNGKMFLKIIEADSLRATQHSTRYFPQNPSAIFVSPYVSIDIDDLPLGRTHTKEKTTTPSYNEEFSSDVFSGQQLHFTIFHDAALPPDEFVADCTIKFEKIHDKKSDLWIDLEPAGRIHIAIELQGQFSDSVNSERHFKRNKQAFAQRRFAVVRRVYEINGHKFMATFFRQPTFCSICSEFIWGIFRTQGYQCQVCTCVIHKRCRASVVTTCPGIRTCFEYREKRFRINVPHRFVAHTYRLFTFCDHCGSLLWGAWNQGMQCRECKLNVHKRCTRNVANDCGLDKKKLASVLADLNINTEQKKMINLPSEVDTSSASNQTTSTSVKQASPPPSTSDDNSNKQTNRIAMEDFNFLKMLGKGSFGKVLLGEHKLTGEIFAIKVLNKDAIIQNDDVECTMTERRILALSARHPFLTGLFCSFQSKERLFLIMEYVNGGDLMFQIQRSRKFDEARARFYASEVTLALMFLHRHGVIYRDLKLDNILLDSEGHCKIADFGMCKEGIFDGKLTSTFCGTPDYIAPEILQELDYSFSVDWWALGVLMYEMMAGQPPFEADDEDSLFESILRDEVLYPVWLSKEAVHILKCFMTKNPAKRLGCVAAQGGEDAIKRHAFFAGKIDWEALEQRQVKPPFKPKMVNPRDTSNFDKDFTNMPVVFTPIEDIIVTAINQKEFKEFSYQNPDWRCLERGEVPKDDANDGRRALRDDLAINLRQPLPMTPIASHQSTTNDNVSSTITVVKTDHMPIPHTESKRSPSPTPLQLNSISAAATTTTTTTTMNSSSSMNAQPKPMLNNNINNKSVTINRSTTDQTDM</sequence>
<dbReference type="GO" id="GO:0005524">
    <property type="term" value="F:ATP binding"/>
    <property type="evidence" value="ECO:0007669"/>
    <property type="project" value="UniProtKB-UniRule"/>
</dbReference>
<evidence type="ECO:0000256" key="15">
    <source>
        <dbReference type="ARBA" id="ARBA00056408"/>
    </source>
</evidence>
<feature type="compositionally biased region" description="Low complexity" evidence="19">
    <location>
        <begin position="770"/>
        <end position="784"/>
    </location>
</feature>
<dbReference type="EC" id="2.7.11.13" evidence="2"/>
<comment type="function">
    <text evidence="15">PKC is activated by diacylglycerol which in turn phosphorylates a range of cellular proteins. PKC also serves as the receptor for phorbol esters, a class of tumor promoters.</text>
</comment>
<dbReference type="SUPFAM" id="SSF56112">
    <property type="entry name" value="Protein kinase-like (PK-like)"/>
    <property type="match status" value="1"/>
</dbReference>
<reference evidence="26" key="1">
    <citation type="submission" date="2021-02" db="EMBL/GenBank/DDBJ databases">
        <authorList>
            <person name="Nowell W R."/>
        </authorList>
    </citation>
    <scope>NUCLEOTIDE SEQUENCE</scope>
</reference>
<dbReference type="InterPro" id="IPR017892">
    <property type="entry name" value="Pkinase_C"/>
</dbReference>
<comment type="catalytic activity">
    <reaction evidence="13">
        <text>L-threonyl-[protein] + ATP = O-phospho-L-threonyl-[protein] + ADP + H(+)</text>
        <dbReference type="Rhea" id="RHEA:46608"/>
        <dbReference type="Rhea" id="RHEA-COMP:11060"/>
        <dbReference type="Rhea" id="RHEA-COMP:11605"/>
        <dbReference type="ChEBI" id="CHEBI:15378"/>
        <dbReference type="ChEBI" id="CHEBI:30013"/>
        <dbReference type="ChEBI" id="CHEBI:30616"/>
        <dbReference type="ChEBI" id="CHEBI:61977"/>
        <dbReference type="ChEBI" id="CHEBI:456216"/>
        <dbReference type="EC" id="2.7.11.13"/>
    </reaction>
</comment>
<evidence type="ECO:0000313" key="27">
    <source>
        <dbReference type="EMBL" id="CAF4233352.1"/>
    </source>
</evidence>
<evidence type="ECO:0000256" key="5">
    <source>
        <dbReference type="ARBA" id="ARBA00022679"/>
    </source>
</evidence>
<dbReference type="Gene3D" id="3.30.200.20">
    <property type="entry name" value="Phosphorylase Kinase, domain 1"/>
    <property type="match status" value="1"/>
</dbReference>
<feature type="binding site" evidence="17">
    <location>
        <begin position="360"/>
        <end position="368"/>
    </location>
    <ligand>
        <name>ATP</name>
        <dbReference type="ChEBI" id="CHEBI:30616"/>
    </ligand>
</feature>
<dbReference type="EMBL" id="CAJNYT010000706">
    <property type="protein sequence ID" value="CAF3366290.1"/>
    <property type="molecule type" value="Genomic_DNA"/>
</dbReference>
<comment type="catalytic activity">
    <reaction evidence="14">
        <text>L-seryl-[protein] + ATP = O-phospho-L-seryl-[protein] + ADP + H(+)</text>
        <dbReference type="Rhea" id="RHEA:17989"/>
        <dbReference type="Rhea" id="RHEA-COMP:9863"/>
        <dbReference type="Rhea" id="RHEA-COMP:11604"/>
        <dbReference type="ChEBI" id="CHEBI:15378"/>
        <dbReference type="ChEBI" id="CHEBI:29999"/>
        <dbReference type="ChEBI" id="CHEBI:30616"/>
        <dbReference type="ChEBI" id="CHEBI:83421"/>
        <dbReference type="ChEBI" id="CHEBI:456216"/>
        <dbReference type="EC" id="2.7.11.13"/>
    </reaction>
</comment>
<evidence type="ECO:0000256" key="4">
    <source>
        <dbReference type="ARBA" id="ARBA00022553"/>
    </source>
</evidence>
<feature type="binding site" evidence="17 18">
    <location>
        <position position="383"/>
    </location>
    <ligand>
        <name>ATP</name>
        <dbReference type="ChEBI" id="CHEBI:30616"/>
    </ligand>
</feature>
<evidence type="ECO:0000256" key="18">
    <source>
        <dbReference type="PROSITE-ProRule" id="PRU10141"/>
    </source>
</evidence>
<evidence type="ECO:0000256" key="2">
    <source>
        <dbReference type="ARBA" id="ARBA00012429"/>
    </source>
</evidence>
<dbReference type="PROSITE" id="PS51285">
    <property type="entry name" value="AGC_KINASE_CTER"/>
    <property type="match status" value="1"/>
</dbReference>
<dbReference type="Gene3D" id="1.10.510.10">
    <property type="entry name" value="Transferase(Phosphotransferase) domain 1"/>
    <property type="match status" value="1"/>
</dbReference>
<dbReference type="PROSITE" id="PS50081">
    <property type="entry name" value="ZF_DAG_PE_2"/>
    <property type="match status" value="2"/>
</dbReference>
<dbReference type="InterPro" id="IPR014376">
    <property type="entry name" value="Prot_kin_PKC_delta"/>
</dbReference>
<dbReference type="InterPro" id="IPR002219">
    <property type="entry name" value="PKC_DAG/PE"/>
</dbReference>
<evidence type="ECO:0000313" key="28">
    <source>
        <dbReference type="Proteomes" id="UP000663833"/>
    </source>
</evidence>
<dbReference type="Proteomes" id="UP000663833">
    <property type="component" value="Unassembled WGS sequence"/>
</dbReference>
<dbReference type="PRINTS" id="PR00008">
    <property type="entry name" value="DAGPEDOMAIN"/>
</dbReference>
<evidence type="ECO:0000256" key="9">
    <source>
        <dbReference type="ARBA" id="ARBA00022771"/>
    </source>
</evidence>
<evidence type="ECO:0000256" key="14">
    <source>
        <dbReference type="ARBA" id="ARBA00047470"/>
    </source>
</evidence>
<dbReference type="SMART" id="SM00133">
    <property type="entry name" value="S_TK_X"/>
    <property type="match status" value="1"/>
</dbReference>
<comment type="similarity">
    <text evidence="1">Belongs to the protein kinase superfamily. AGC Ser/Thr protein kinase family. PKC subfamily.</text>
</comment>
<dbReference type="InterPro" id="IPR020454">
    <property type="entry name" value="DAG/PE-bd"/>
</dbReference>
<evidence type="ECO:0000259" key="20">
    <source>
        <dbReference type="PROSITE" id="PS50004"/>
    </source>
</evidence>
<keyword evidence="12 17" id="KW-0067">ATP-binding</keyword>
<evidence type="ECO:0000259" key="22">
    <source>
        <dbReference type="PROSITE" id="PS50081"/>
    </source>
</evidence>
<feature type="domain" description="Phorbol-ester/DAG-type" evidence="22">
    <location>
        <begin position="234"/>
        <end position="284"/>
    </location>
</feature>
<dbReference type="InterPro" id="IPR008271">
    <property type="entry name" value="Ser/Thr_kinase_AS"/>
</dbReference>
<dbReference type="SUPFAM" id="SSF57889">
    <property type="entry name" value="Cysteine-rich domain"/>
    <property type="match status" value="2"/>
</dbReference>
<keyword evidence="10" id="KW-0418">Kinase</keyword>
<evidence type="ECO:0000256" key="11">
    <source>
        <dbReference type="ARBA" id="ARBA00022833"/>
    </source>
</evidence>
<evidence type="ECO:0000313" key="26">
    <source>
        <dbReference type="EMBL" id="CAF3371566.1"/>
    </source>
</evidence>
<accession>A0A817XS51</accession>
<feature type="region of interest" description="Disordered" evidence="19">
    <location>
        <begin position="309"/>
        <end position="345"/>
    </location>
</feature>
<dbReference type="SUPFAM" id="SSF49562">
    <property type="entry name" value="C2 domain (Calcium/lipid-binding domain, CaLB)"/>
    <property type="match status" value="1"/>
</dbReference>
<evidence type="ECO:0000256" key="10">
    <source>
        <dbReference type="ARBA" id="ARBA00022777"/>
    </source>
</evidence>
<dbReference type="Pfam" id="PF00130">
    <property type="entry name" value="C1_1"/>
    <property type="match status" value="2"/>
</dbReference>
<protein>
    <recommendedName>
        <fullName evidence="2">protein kinase C</fullName>
        <ecNumber evidence="2">2.7.11.13</ecNumber>
    </recommendedName>
</protein>
<dbReference type="PROSITE" id="PS00479">
    <property type="entry name" value="ZF_DAG_PE_1"/>
    <property type="match status" value="1"/>
</dbReference>
<feature type="active site" description="Proton acceptor" evidence="16">
    <location>
        <position position="478"/>
    </location>
</feature>
<gene>
    <name evidence="25" type="ORF">GRG538_LOCUS6902</name>
    <name evidence="26" type="ORF">LUA448_LOCUS14897</name>
    <name evidence="24" type="ORF">TIS948_LOCUS2485</name>
    <name evidence="27" type="ORF">UJA718_LOCUS8474</name>
</gene>
<dbReference type="CDD" id="cd20835">
    <property type="entry name" value="C1_nPKC_epsilon-like_rpt1"/>
    <property type="match status" value="1"/>
</dbReference>
<dbReference type="Pfam" id="PF00069">
    <property type="entry name" value="Pkinase"/>
    <property type="match status" value="1"/>
</dbReference>
<keyword evidence="5" id="KW-0808">Transferase</keyword>